<keyword evidence="9" id="KW-1185">Reference proteome</keyword>
<proteinExistence type="predicted"/>
<dbReference type="OrthoDB" id="7359894at2"/>
<dbReference type="STRING" id="361183.AMC99_00846"/>
<reference evidence="8 9" key="1">
    <citation type="submission" date="2015-09" db="EMBL/GenBank/DDBJ databases">
        <title>Complete genome sequence of a benzo[a]pyrene-degrading bacterium Altererythrobacter epoxidivorans CGMCC 1.7731T.</title>
        <authorList>
            <person name="Li Z."/>
            <person name="Cheng H."/>
            <person name="Huo Y."/>
            <person name="Xu X."/>
        </authorList>
    </citation>
    <scope>NUCLEOTIDE SEQUENCE [LARGE SCALE GENOMIC DNA]</scope>
    <source>
        <strain evidence="8 9">CGMCC 1.7731</strain>
    </source>
</reference>
<evidence type="ECO:0000256" key="1">
    <source>
        <dbReference type="ARBA" id="ARBA00004162"/>
    </source>
</evidence>
<feature type="domain" description="Phage shock protein PspC N-terminal" evidence="7">
    <location>
        <begin position="19"/>
        <end position="70"/>
    </location>
</feature>
<dbReference type="RefSeq" id="WP_061923142.1">
    <property type="nucleotide sequence ID" value="NZ_CP012669.1"/>
</dbReference>
<dbReference type="AlphaFoldDB" id="A0A0M5KYC1"/>
<accession>A0A0M5KYC1</accession>
<dbReference type="PATRIC" id="fig|361183.4.peg.829"/>
<feature type="transmembrane region" description="Helical" evidence="6">
    <location>
        <begin position="46"/>
        <end position="70"/>
    </location>
</feature>
<keyword evidence="4 6" id="KW-1133">Transmembrane helix</keyword>
<evidence type="ECO:0000313" key="8">
    <source>
        <dbReference type="EMBL" id="ALE16149.1"/>
    </source>
</evidence>
<evidence type="ECO:0000256" key="4">
    <source>
        <dbReference type="ARBA" id="ARBA00022989"/>
    </source>
</evidence>
<dbReference type="GO" id="GO:0005886">
    <property type="term" value="C:plasma membrane"/>
    <property type="evidence" value="ECO:0007669"/>
    <property type="project" value="UniProtKB-SubCell"/>
</dbReference>
<gene>
    <name evidence="8" type="ORF">AMC99_00846</name>
</gene>
<comment type="subcellular location">
    <subcellularLocation>
        <location evidence="1">Cell membrane</location>
        <topology evidence="1">Single-pass membrane protein</topology>
    </subcellularLocation>
</comment>
<evidence type="ECO:0000256" key="2">
    <source>
        <dbReference type="ARBA" id="ARBA00022475"/>
    </source>
</evidence>
<keyword evidence="2" id="KW-1003">Cell membrane</keyword>
<evidence type="ECO:0000256" key="6">
    <source>
        <dbReference type="SAM" id="Phobius"/>
    </source>
</evidence>
<evidence type="ECO:0000259" key="7">
    <source>
        <dbReference type="Pfam" id="PF04024"/>
    </source>
</evidence>
<dbReference type="InterPro" id="IPR007168">
    <property type="entry name" value="Phageshock_PspC_N"/>
</dbReference>
<evidence type="ECO:0000256" key="3">
    <source>
        <dbReference type="ARBA" id="ARBA00022692"/>
    </source>
</evidence>
<evidence type="ECO:0000313" key="9">
    <source>
        <dbReference type="Proteomes" id="UP000057938"/>
    </source>
</evidence>
<evidence type="ECO:0000256" key="5">
    <source>
        <dbReference type="ARBA" id="ARBA00023136"/>
    </source>
</evidence>
<keyword evidence="3 6" id="KW-0812">Transmembrane</keyword>
<sequence>MNKVAKNDRSGPPSKSFELDRRNGKVFGVCAGIANYFGINPMIVRLGFVAGTLIGFGSFILIYLAIALIAD</sequence>
<keyword evidence="5 6" id="KW-0472">Membrane</keyword>
<dbReference type="KEGG" id="aep:AMC99_00846"/>
<organism evidence="8 9">
    <name type="scientific">Altererythrobacter epoxidivorans</name>
    <dbReference type="NCBI Taxonomy" id="361183"/>
    <lineage>
        <taxon>Bacteria</taxon>
        <taxon>Pseudomonadati</taxon>
        <taxon>Pseudomonadota</taxon>
        <taxon>Alphaproteobacteria</taxon>
        <taxon>Sphingomonadales</taxon>
        <taxon>Erythrobacteraceae</taxon>
        <taxon>Altererythrobacter</taxon>
    </lineage>
</organism>
<dbReference type="Pfam" id="PF04024">
    <property type="entry name" value="PspC"/>
    <property type="match status" value="1"/>
</dbReference>
<name>A0A0M5KYC1_9SPHN</name>
<protein>
    <submittedName>
        <fullName evidence="8">Putative stress-responsive transcriptional regulator</fullName>
    </submittedName>
</protein>
<dbReference type="EMBL" id="CP012669">
    <property type="protein sequence ID" value="ALE16149.1"/>
    <property type="molecule type" value="Genomic_DNA"/>
</dbReference>
<dbReference type="InterPro" id="IPR052027">
    <property type="entry name" value="PspC"/>
</dbReference>
<dbReference type="PANTHER" id="PTHR33885">
    <property type="entry name" value="PHAGE SHOCK PROTEIN C"/>
    <property type="match status" value="1"/>
</dbReference>
<dbReference type="Proteomes" id="UP000057938">
    <property type="component" value="Chromosome"/>
</dbReference>
<dbReference type="PANTHER" id="PTHR33885:SF3">
    <property type="entry name" value="PHAGE SHOCK PROTEIN C"/>
    <property type="match status" value="1"/>
</dbReference>